<organism evidence="2 3">
    <name type="scientific">Aerophototrophica crusticola</name>
    <dbReference type="NCBI Taxonomy" id="1709002"/>
    <lineage>
        <taxon>Bacteria</taxon>
        <taxon>Pseudomonadati</taxon>
        <taxon>Pseudomonadota</taxon>
        <taxon>Alphaproteobacteria</taxon>
        <taxon>Rhodospirillales</taxon>
        <taxon>Rhodospirillaceae</taxon>
        <taxon>Aerophototrophica</taxon>
    </lineage>
</organism>
<proteinExistence type="predicted"/>
<feature type="compositionally biased region" description="Basic and acidic residues" evidence="1">
    <location>
        <begin position="1"/>
        <end position="15"/>
    </location>
</feature>
<sequence length="60" mass="6342">MTKGTKDTQQDKHDSGGPGKAARSGHLEDGKLGNALNQNQSPADKERRPRPGDDDTVADA</sequence>
<evidence type="ECO:0000313" key="2">
    <source>
        <dbReference type="EMBL" id="QJE73920.1"/>
    </source>
</evidence>
<dbReference type="EMBL" id="CP051775">
    <property type="protein sequence ID" value="QJE73920.1"/>
    <property type="molecule type" value="Genomic_DNA"/>
</dbReference>
<keyword evidence="3" id="KW-1185">Reference proteome</keyword>
<evidence type="ECO:0000256" key="1">
    <source>
        <dbReference type="SAM" id="MobiDB-lite"/>
    </source>
</evidence>
<gene>
    <name evidence="2" type="ORF">HHL28_13190</name>
</gene>
<accession>A0A858R8X4</accession>
<feature type="compositionally biased region" description="Basic and acidic residues" evidence="1">
    <location>
        <begin position="43"/>
        <end position="53"/>
    </location>
</feature>
<feature type="region of interest" description="Disordered" evidence="1">
    <location>
        <begin position="1"/>
        <end position="60"/>
    </location>
</feature>
<protein>
    <submittedName>
        <fullName evidence="2">Uncharacterized protein</fullName>
    </submittedName>
</protein>
<evidence type="ECO:0000313" key="3">
    <source>
        <dbReference type="Proteomes" id="UP000501891"/>
    </source>
</evidence>
<dbReference type="KEGG" id="acru:HHL28_13190"/>
<reference evidence="2" key="1">
    <citation type="submission" date="2020-04" db="EMBL/GenBank/DDBJ databases">
        <title>A desert anoxygenic phototrophic bacterium fixes CO2 using RubisCO under aerobic conditions.</title>
        <authorList>
            <person name="Tang K."/>
        </authorList>
    </citation>
    <scope>NUCLEOTIDE SEQUENCE [LARGE SCALE GENOMIC DNA]</scope>
    <source>
        <strain evidence="2">MIMtkB3</strain>
    </source>
</reference>
<dbReference type="AlphaFoldDB" id="A0A858R8X4"/>
<name>A0A858R8X4_9PROT</name>
<dbReference type="Proteomes" id="UP000501891">
    <property type="component" value="Chromosome"/>
</dbReference>